<dbReference type="InterPro" id="IPR050288">
    <property type="entry name" value="Cellulose_deg_GH3"/>
</dbReference>
<dbReference type="SUPFAM" id="SSF52279">
    <property type="entry name" value="Beta-D-glucan exohydrolase, C-terminal domain"/>
    <property type="match status" value="1"/>
</dbReference>
<dbReference type="PRINTS" id="PR00133">
    <property type="entry name" value="GLHYDRLASE3"/>
</dbReference>
<comment type="catalytic activity">
    <reaction evidence="1 10">
        <text>Hydrolysis of terminal, non-reducing beta-D-glucosyl residues with release of beta-D-glucose.</text>
        <dbReference type="EC" id="3.2.1.21"/>
    </reaction>
</comment>
<dbReference type="InterPro" id="IPR019800">
    <property type="entry name" value="Glyco_hydro_3_AS"/>
</dbReference>
<reference evidence="14 15" key="1">
    <citation type="journal article" date="2015" name="Genome Announc.">
        <title>Draft Genome Sequence and Gene Annotation of the Entomopathogenic Fungus Verticillium hemipterigenum.</title>
        <authorList>
            <person name="Horn F."/>
            <person name="Habel A."/>
            <person name="Scharf D.H."/>
            <person name="Dworschak J."/>
            <person name="Brakhage A.A."/>
            <person name="Guthke R."/>
            <person name="Hertweck C."/>
            <person name="Linde J."/>
        </authorList>
    </citation>
    <scope>NUCLEOTIDE SEQUENCE [LARGE SCALE GENOMIC DNA]</scope>
</reference>
<dbReference type="SMART" id="SM01217">
    <property type="entry name" value="Fn3_like"/>
    <property type="match status" value="1"/>
</dbReference>
<feature type="region of interest" description="Disordered" evidence="11">
    <location>
        <begin position="736"/>
        <end position="775"/>
    </location>
</feature>
<organism evidence="14 15">
    <name type="scientific">[Torrubiella] hemipterigena</name>
    <dbReference type="NCBI Taxonomy" id="1531966"/>
    <lineage>
        <taxon>Eukaryota</taxon>
        <taxon>Fungi</taxon>
        <taxon>Dikarya</taxon>
        <taxon>Ascomycota</taxon>
        <taxon>Pezizomycotina</taxon>
        <taxon>Sordariomycetes</taxon>
        <taxon>Hypocreomycetidae</taxon>
        <taxon>Hypocreales</taxon>
        <taxon>Clavicipitaceae</taxon>
        <taxon>Clavicipitaceae incertae sedis</taxon>
        <taxon>'Torrubiella' clade</taxon>
    </lineage>
</organism>
<dbReference type="Gene3D" id="2.60.40.10">
    <property type="entry name" value="Immunoglobulins"/>
    <property type="match status" value="1"/>
</dbReference>
<keyword evidence="5 10" id="KW-0378">Hydrolase</keyword>
<evidence type="ECO:0000313" key="15">
    <source>
        <dbReference type="Proteomes" id="UP000039046"/>
    </source>
</evidence>
<keyword evidence="6" id="KW-0325">Glycoprotein</keyword>
<dbReference type="InterPro" id="IPR026891">
    <property type="entry name" value="Fn3-like"/>
</dbReference>
<evidence type="ECO:0000256" key="8">
    <source>
        <dbReference type="ARBA" id="ARBA00023295"/>
    </source>
</evidence>
<dbReference type="UniPathway" id="UPA00696"/>
<dbReference type="FunFam" id="3.20.20.300:FF:000002">
    <property type="entry name" value="Probable beta-glucosidase"/>
    <property type="match status" value="1"/>
</dbReference>
<evidence type="ECO:0000256" key="7">
    <source>
        <dbReference type="ARBA" id="ARBA00023277"/>
    </source>
</evidence>
<dbReference type="PANTHER" id="PTHR42715:SF29">
    <property type="entry name" value="BETA-GLUCOSIDASE A-RELATED"/>
    <property type="match status" value="1"/>
</dbReference>
<protein>
    <recommendedName>
        <fullName evidence="10">beta-glucosidase</fullName>
        <ecNumber evidence="10">3.2.1.21</ecNumber>
    </recommendedName>
</protein>
<evidence type="ECO:0000256" key="2">
    <source>
        <dbReference type="ARBA" id="ARBA00004987"/>
    </source>
</evidence>
<name>A0A0A1T7F1_9HYPO</name>
<dbReference type="EMBL" id="CDHN01000001">
    <property type="protein sequence ID" value="CEJ82085.1"/>
    <property type="molecule type" value="Genomic_DNA"/>
</dbReference>
<comment type="similarity">
    <text evidence="3 10">Belongs to the glycosyl hydrolase 3 family.</text>
</comment>
<dbReference type="Pfam" id="PF01915">
    <property type="entry name" value="Glyco_hydro_3_C"/>
    <property type="match status" value="1"/>
</dbReference>
<dbReference type="InterPro" id="IPR002772">
    <property type="entry name" value="Glyco_hydro_3_C"/>
</dbReference>
<feature type="signal peptide" evidence="12">
    <location>
        <begin position="1"/>
        <end position="18"/>
    </location>
</feature>
<evidence type="ECO:0000259" key="13">
    <source>
        <dbReference type="SMART" id="SM01217"/>
    </source>
</evidence>
<evidence type="ECO:0000256" key="9">
    <source>
        <dbReference type="ARBA" id="ARBA00023326"/>
    </source>
</evidence>
<dbReference type="Proteomes" id="UP000039046">
    <property type="component" value="Unassembled WGS sequence"/>
</dbReference>
<dbReference type="OrthoDB" id="416222at2759"/>
<proteinExistence type="inferred from homology"/>
<dbReference type="FunFam" id="3.40.50.1700:FF:000003">
    <property type="entry name" value="Probable beta-glucosidase"/>
    <property type="match status" value="1"/>
</dbReference>
<dbReference type="InterPro" id="IPR036881">
    <property type="entry name" value="Glyco_hydro_3_C_sf"/>
</dbReference>
<keyword evidence="15" id="KW-1185">Reference proteome</keyword>
<dbReference type="Gene3D" id="3.40.50.1700">
    <property type="entry name" value="Glycoside hydrolase family 3 C-terminal domain"/>
    <property type="match status" value="1"/>
</dbReference>
<dbReference type="PANTHER" id="PTHR42715">
    <property type="entry name" value="BETA-GLUCOSIDASE"/>
    <property type="match status" value="1"/>
</dbReference>
<dbReference type="Pfam" id="PF00933">
    <property type="entry name" value="Glyco_hydro_3"/>
    <property type="match status" value="1"/>
</dbReference>
<dbReference type="InterPro" id="IPR001764">
    <property type="entry name" value="Glyco_hydro_3_N"/>
</dbReference>
<evidence type="ECO:0000256" key="1">
    <source>
        <dbReference type="ARBA" id="ARBA00000448"/>
    </source>
</evidence>
<dbReference type="PROSITE" id="PS00775">
    <property type="entry name" value="GLYCOSYL_HYDROL_F3"/>
    <property type="match status" value="1"/>
</dbReference>
<evidence type="ECO:0000256" key="12">
    <source>
        <dbReference type="SAM" id="SignalP"/>
    </source>
</evidence>
<keyword evidence="7 10" id="KW-0119">Carbohydrate metabolism</keyword>
<dbReference type="AlphaFoldDB" id="A0A0A1T7F1"/>
<comment type="pathway">
    <text evidence="2 10">Glycan metabolism; cellulose degradation.</text>
</comment>
<evidence type="ECO:0000256" key="4">
    <source>
        <dbReference type="ARBA" id="ARBA00022729"/>
    </source>
</evidence>
<keyword evidence="8 10" id="KW-0326">Glycosidase</keyword>
<dbReference type="EC" id="3.2.1.21" evidence="10"/>
<evidence type="ECO:0000256" key="5">
    <source>
        <dbReference type="ARBA" id="ARBA00022801"/>
    </source>
</evidence>
<dbReference type="Gene3D" id="3.20.20.300">
    <property type="entry name" value="Glycoside hydrolase, family 3, N-terminal domain"/>
    <property type="match status" value="1"/>
</dbReference>
<dbReference type="InterPro" id="IPR013783">
    <property type="entry name" value="Ig-like_fold"/>
</dbReference>
<keyword evidence="9 10" id="KW-0624">Polysaccharide degradation</keyword>
<feature type="compositionally biased region" description="Basic and acidic residues" evidence="11">
    <location>
        <begin position="745"/>
        <end position="763"/>
    </location>
</feature>
<dbReference type="STRING" id="1531966.A0A0A1T7F1"/>
<dbReference type="SUPFAM" id="SSF51445">
    <property type="entry name" value="(Trans)glycosidases"/>
    <property type="match status" value="1"/>
</dbReference>
<dbReference type="GO" id="GO:0008422">
    <property type="term" value="F:beta-glucosidase activity"/>
    <property type="evidence" value="ECO:0007669"/>
    <property type="project" value="UniProtKB-EC"/>
</dbReference>
<dbReference type="InterPro" id="IPR036962">
    <property type="entry name" value="Glyco_hydro_3_N_sf"/>
</dbReference>
<evidence type="ECO:0000256" key="11">
    <source>
        <dbReference type="SAM" id="MobiDB-lite"/>
    </source>
</evidence>
<dbReference type="InterPro" id="IPR017853">
    <property type="entry name" value="GH"/>
</dbReference>
<evidence type="ECO:0000256" key="3">
    <source>
        <dbReference type="ARBA" id="ARBA00005336"/>
    </source>
</evidence>
<feature type="domain" description="Fibronectin type III-like" evidence="13">
    <location>
        <begin position="799"/>
        <end position="868"/>
    </location>
</feature>
<evidence type="ECO:0000256" key="6">
    <source>
        <dbReference type="ARBA" id="ARBA00023180"/>
    </source>
</evidence>
<feature type="chain" id="PRO_5001979366" description="beta-glucosidase" evidence="12">
    <location>
        <begin position="19"/>
        <end position="877"/>
    </location>
</feature>
<evidence type="ECO:0000313" key="14">
    <source>
        <dbReference type="EMBL" id="CEJ82085.1"/>
    </source>
</evidence>
<gene>
    <name evidence="14" type="ORF">VHEMI02175</name>
</gene>
<sequence>MKTTALVSAVLLAGGADASTRRFVNGTGAGNGTTAAGDLPTSPPYYPSPWMDPQAPGWEDAYNKARNFVSQLTLEEKVNLTTGVGWMSEKCVGNVGSIPRMGLKSLCMQDGPLGLRFSDYNSAFPTALTIGGHFSRHLWRDRGNAMGSEARDKGVDVLLGPASGPLGRFAMGGRNTEGFGSDPYLQGQALSNTVQGIQGAGTIACAKHYIGNEQEHFRQPENGLPSLSSNINDKLMHEYYAWPFQDAVKAGVGAIMCSYQQVNNSYGCSNSKTLNGLLKDEYGFQGFVMSDWQAQHSGVGTALAGLDMTMPGDTVFNTGLSYWGANLTVAVVNGTIPQYRVDDMAMRIMAAYFKVGKTIENQIETSFSSWSRDSHGFRIASVQEDYEQINLGVDVRRNHANHIRESAAKASVILKNNGVLPLNKPKFIAVIGEDAGPNPKGPNGCDDRGCDDGTLAMEWGSGTSNFPYLITPDTAIQNQAIKDGTRYESVLSNYQTKATKNLVSQPNCTAIVFANANSGEGYINVDGNAGDRKNLTLWKNGDDLIKTVASVNPNVVVVLHTTGAVLVKDWYNHPNISAIVWAGQPGQESGNSLVDILYGKTSPGRSPFTWGATTESYGNGIIYKPNNGKDAPQDAYAEGPFFDYRHFDKEDPGKPGSSDKAPIYEFGHGLSWSTFEYSNLKVVKKNDRPYTPTKRTGIPAPTFGTFSKDLKDYGFPAGIRYIREYIYPYLNNTSSGKDATGDPDYGMKPEDFTPPHSRDDSAQPKHPAGGEPGGNRELWDVIYEVTCTITNTGKVMDDEIPQLYLSHGGKDEPVRVLRGFDRIERIAPGQAVTFRAELTRRDISNWDVVTQNWVVTDAPKKIWIGRSSRNLVLEASL</sequence>
<accession>A0A0A1T7F1</accession>
<dbReference type="Pfam" id="PF14310">
    <property type="entry name" value="Fn3-like"/>
    <property type="match status" value="1"/>
</dbReference>
<dbReference type="GO" id="GO:0030245">
    <property type="term" value="P:cellulose catabolic process"/>
    <property type="evidence" value="ECO:0007669"/>
    <property type="project" value="UniProtKB-UniPathway"/>
</dbReference>
<keyword evidence="4 12" id="KW-0732">Signal</keyword>
<evidence type="ECO:0000256" key="10">
    <source>
        <dbReference type="RuleBase" id="RU361161"/>
    </source>
</evidence>